<feature type="binding site" evidence="6">
    <location>
        <position position="179"/>
    </location>
    <ligand>
        <name>NADH</name>
        <dbReference type="ChEBI" id="CHEBI:57945"/>
    </ligand>
</feature>
<dbReference type="PDBsum" id="2DTD"/>
<feature type="binding site" evidence="6">
    <location>
        <position position="177"/>
    </location>
    <ligand>
        <name>NADH</name>
        <dbReference type="ChEBI" id="CHEBI:57945"/>
    </ligand>
</feature>
<dbReference type="PDB" id="2DTD">
    <property type="method" value="X-ray"/>
    <property type="resolution" value="2.10 A"/>
    <property type="chains" value="A/B=2-255"/>
</dbReference>
<dbReference type="SMR" id="Q9HK51"/>
<dbReference type="PANTHER" id="PTHR43477:SF1">
    <property type="entry name" value="DIHYDROANTICAPSIN 7-DEHYDROGENASE"/>
    <property type="match status" value="1"/>
</dbReference>
<dbReference type="CDD" id="cd05233">
    <property type="entry name" value="SDR_c"/>
    <property type="match status" value="1"/>
</dbReference>
<feature type="disulfide bond" evidence="5 6">
    <location>
        <begin position="173"/>
        <end position="238"/>
    </location>
</feature>
<keyword evidence="2" id="KW-0560">Oxidoreductase</keyword>
<dbReference type="Pfam" id="PF13561">
    <property type="entry name" value="adh_short_C2"/>
    <property type="match status" value="1"/>
</dbReference>
<feature type="binding site" evidence="6">
    <location>
        <position position="16"/>
    </location>
    <ligand>
        <name>NADH</name>
        <dbReference type="ChEBI" id="CHEBI:57945"/>
    </ligand>
</feature>
<dbReference type="PDBsum" id="2DTX"/>
<proteinExistence type="evidence at protein level"/>
<dbReference type="OrthoDB" id="24596at2157"/>
<feature type="binding site" evidence="6">
    <location>
        <position position="145"/>
    </location>
    <ligand>
        <name>NADH</name>
        <dbReference type="ChEBI" id="CHEBI:57945"/>
    </ligand>
</feature>
<organism evidence="3 4">
    <name type="scientific">Thermoplasma acidophilum (strain ATCC 25905 / DSM 1728 / JCM 9062 / NBRC 15155 / AMRC-C165)</name>
    <dbReference type="NCBI Taxonomy" id="273075"/>
    <lineage>
        <taxon>Archaea</taxon>
        <taxon>Methanobacteriati</taxon>
        <taxon>Thermoplasmatota</taxon>
        <taxon>Thermoplasmata</taxon>
        <taxon>Thermoplasmatales</taxon>
        <taxon>Thermoplasmataceae</taxon>
        <taxon>Thermoplasma</taxon>
    </lineage>
</organism>
<reference evidence="7" key="3">
    <citation type="journal article" date="2009" name="Proteins">
        <title>C-terminal tail derived from the neighboring subunit is critical for the activity of Thermoplasma acidophilum D-aldohexose dehydrogenase.</title>
        <authorList>
            <person name="Nishioka T."/>
            <person name="Yasutake Y."/>
            <person name="Nishiya Y."/>
            <person name="Tamura N."/>
            <person name="Tamura T."/>
        </authorList>
    </citation>
    <scope>X-RAY CRYSTALLOGRAPHY (2.71 ANGSTROMS) OF 1-249</scope>
    <scope>DISULFIDE BONDS</scope>
</reference>
<dbReference type="GO" id="GO:0016491">
    <property type="term" value="F:oxidoreductase activity"/>
    <property type="evidence" value="ECO:0007669"/>
    <property type="project" value="UniProtKB-KW"/>
</dbReference>
<reference evidence="3 4" key="1">
    <citation type="journal article" date="2000" name="Nature">
        <title>The genome sequence of the thermoacidophilic scavenger Thermoplasma acidophilum.</title>
        <authorList>
            <person name="Ruepp A."/>
            <person name="Graml W."/>
            <person name="Santos-Martinez M.L."/>
            <person name="Koretke K.K."/>
            <person name="Volker C."/>
            <person name="Mewes H.W."/>
            <person name="Frishman D."/>
            <person name="Stocker S."/>
            <person name="Lupas A.N."/>
            <person name="Baumeister W."/>
        </authorList>
    </citation>
    <scope>NUCLEOTIDE SEQUENCE [LARGE SCALE GENOMIC DNA]</scope>
    <source>
        <strain evidence="4">ATCC 25905 / DSM 1728 / JCM 9062 / NBRC 15155 / AMRC-C165</strain>
    </source>
</reference>
<evidence type="ECO:0000313" key="3">
    <source>
        <dbReference type="EMBL" id="CAC11888.1"/>
    </source>
</evidence>
<dbReference type="InParanoid" id="Q9HK51"/>
<comment type="similarity">
    <text evidence="1">Belongs to the short-chain dehydrogenases/reductases (SDR) family.</text>
</comment>
<dbReference type="BRENDA" id="1.1.1.121">
    <property type="organism ID" value="6324"/>
</dbReference>
<feature type="binding site" evidence="6">
    <location>
        <position position="53"/>
    </location>
    <ligand>
        <name>NADH</name>
        <dbReference type="ChEBI" id="CHEBI:57945"/>
    </ligand>
</feature>
<dbReference type="Proteomes" id="UP000001024">
    <property type="component" value="Chromosome"/>
</dbReference>
<evidence type="ECO:0000313" key="4">
    <source>
        <dbReference type="Proteomes" id="UP000001024"/>
    </source>
</evidence>
<dbReference type="HOGENOM" id="CLU_010194_1_0_2"/>
<dbReference type="KEGG" id="tac:Ta0754"/>
<sequence>MFSDLRDKVVIVTGASMGIGRAIAERFVDEGSKVIDLSIHDPGEAKYDHIECDVTNPDQVKASIDHIFKEYGSISVLVNNAGIESYGKIESMSMGEWRRIIDVNLFGYYYASKFAIPYMIRSRDPSIVNISSVQASIITKNASAYVTSKHAVIGLTKSIALDYAPLLRCNAVCPATIDTPLVRKAAELEVGSDPMRIEKKISEWGHEHPMQRIGKPQEVASAVAFLASREASFITGTCLYVDGGLSIRAPISTPE</sequence>
<evidence type="ECO:0007829" key="5">
    <source>
        <dbReference type="PDB" id="2DTD"/>
    </source>
</evidence>
<keyword evidence="5 6" id="KW-0002">3D-structure</keyword>
<dbReference type="InterPro" id="IPR036291">
    <property type="entry name" value="NAD(P)-bd_dom_sf"/>
</dbReference>
<dbReference type="SUPFAM" id="SSF51735">
    <property type="entry name" value="NAD(P)-binding Rossmann-fold domains"/>
    <property type="match status" value="1"/>
</dbReference>
<keyword evidence="6" id="KW-0547">Nucleotide-binding</keyword>
<dbReference type="EvolutionaryTrace" id="Q9HK51"/>
<dbReference type="PDBsum" id="2DTE"/>
<dbReference type="PDB" id="2DTX">
    <property type="method" value="X-ray"/>
    <property type="resolution" value="1.60 A"/>
    <property type="chains" value="A/B=2-255"/>
</dbReference>
<accession>Q9HK51</accession>
<dbReference type="RefSeq" id="WP_010901169.1">
    <property type="nucleotide sequence ID" value="NC_002578.1"/>
</dbReference>
<evidence type="ECO:0007829" key="6">
    <source>
        <dbReference type="PDB" id="2DTE"/>
    </source>
</evidence>
<feature type="binding site" evidence="6">
    <location>
        <position position="82"/>
    </location>
    <ligand>
        <name>NADH</name>
        <dbReference type="ChEBI" id="CHEBI:57945"/>
    </ligand>
</feature>
<dbReference type="InterPro" id="IPR002347">
    <property type="entry name" value="SDR_fam"/>
</dbReference>
<feature type="binding site" evidence="6">
    <location>
        <position position="80"/>
    </location>
    <ligand>
        <name>NADH</name>
        <dbReference type="ChEBI" id="CHEBI:57945"/>
    </ligand>
</feature>
<dbReference type="PANTHER" id="PTHR43477">
    <property type="entry name" value="DIHYDROANTICAPSIN 7-DEHYDROGENASE"/>
    <property type="match status" value="1"/>
</dbReference>
<dbReference type="PDB" id="2ZK7">
    <property type="method" value="X-ray"/>
    <property type="resolution" value="2.71 A"/>
    <property type="chains" value="A/B=1-249"/>
</dbReference>
<dbReference type="PRINTS" id="PR00081">
    <property type="entry name" value="GDHRDH"/>
</dbReference>
<dbReference type="EnsemblBacteria" id="CAC11888">
    <property type="protein sequence ID" value="CAC11888"/>
    <property type="gene ID" value="CAC11888"/>
</dbReference>
<name>Q9HK51_THEAC</name>
<dbReference type="PROSITE" id="PS00061">
    <property type="entry name" value="ADH_SHORT"/>
    <property type="match status" value="1"/>
</dbReference>
<dbReference type="STRING" id="273075.gene:9571970"/>
<evidence type="ECO:0000256" key="1">
    <source>
        <dbReference type="ARBA" id="ARBA00006484"/>
    </source>
</evidence>
<evidence type="ECO:0007829" key="7">
    <source>
        <dbReference type="PDB" id="2ZK7"/>
    </source>
</evidence>
<dbReference type="PDBsum" id="2ZK7"/>
<dbReference type="PRINTS" id="PR00080">
    <property type="entry name" value="SDRFAMILY"/>
</dbReference>
<protein>
    <submittedName>
        <fullName evidence="3">Glucose 1-dehydrogenase related protein</fullName>
    </submittedName>
</protein>
<feature type="binding site" evidence="6">
    <location>
        <position position="108"/>
    </location>
    <ligand>
        <name>NADH</name>
        <dbReference type="ChEBI" id="CHEBI:57945"/>
    </ligand>
</feature>
<dbReference type="PaxDb" id="273075-Ta0754"/>
<dbReference type="InterPro" id="IPR020904">
    <property type="entry name" value="Sc_DH/Rdtase_CS"/>
</dbReference>
<dbReference type="eggNOG" id="arCOG01259">
    <property type="taxonomic scope" value="Archaea"/>
</dbReference>
<dbReference type="PDB" id="2DTE">
    <property type="method" value="X-ray"/>
    <property type="resolution" value="1.65 A"/>
    <property type="chains" value="A/B=2-255"/>
</dbReference>
<dbReference type="InterPro" id="IPR051122">
    <property type="entry name" value="SDR_DHRS6-like"/>
</dbReference>
<feature type="binding site" evidence="6">
    <location>
        <position position="149"/>
    </location>
    <ligand>
        <name>NADH</name>
        <dbReference type="ChEBI" id="CHEBI:57945"/>
    </ligand>
</feature>
<dbReference type="EMBL" id="AL445065">
    <property type="protein sequence ID" value="CAC11888.1"/>
    <property type="molecule type" value="Genomic_DNA"/>
</dbReference>
<dbReference type="GO" id="GO:0000166">
    <property type="term" value="F:nucleotide binding"/>
    <property type="evidence" value="ECO:0007669"/>
    <property type="project" value="UniProtKB-KW"/>
</dbReference>
<reference evidence="5 6" key="2">
    <citation type="journal article" date="2007" name="J. Mol. Biol.">
        <title>Structural insights into unique substrate selectivity of Thermoplasma acidophilum D-aldohexose dehydrogenase.</title>
        <authorList>
            <person name="Yasutake Y."/>
            <person name="Nishiya Y."/>
            <person name="Tamura N."/>
            <person name="Tamura T."/>
        </authorList>
    </citation>
    <scope>X-RAY CRYSTALLOGRAPHY (1.60 ANGSTROMS) OF 2-255 IN COMPLEX WITH NADH</scope>
    <scope>DISULFIDE BONDS</scope>
</reference>
<evidence type="ECO:0000256" key="2">
    <source>
        <dbReference type="ARBA" id="ARBA00023002"/>
    </source>
</evidence>
<dbReference type="AlphaFoldDB" id="Q9HK51"/>
<dbReference type="NCBIfam" id="NF005007">
    <property type="entry name" value="PRK06398.1"/>
    <property type="match status" value="1"/>
</dbReference>
<gene>
    <name evidence="3" type="ordered locus">Ta0754</name>
</gene>
<feature type="binding site" evidence="6">
    <location>
        <position position="19"/>
    </location>
    <ligand>
        <name>NADH</name>
        <dbReference type="ChEBI" id="CHEBI:57945"/>
    </ligand>
</feature>
<keyword evidence="4" id="KW-1185">Reference proteome</keyword>
<dbReference type="Gene3D" id="3.40.50.720">
    <property type="entry name" value="NAD(P)-binding Rossmann-like Domain"/>
    <property type="match status" value="1"/>
</dbReference>
<dbReference type="FunFam" id="3.40.50.720:FF:000084">
    <property type="entry name" value="Short-chain dehydrogenase reductase"/>
    <property type="match status" value="1"/>
</dbReference>
<feature type="binding site" evidence="6">
    <location>
        <position position="54"/>
    </location>
    <ligand>
        <name>NADH</name>
        <dbReference type="ChEBI" id="CHEBI:57945"/>
    </ligand>
</feature>